<name>A0ABR8P0M9_9GAMM</name>
<feature type="transmembrane region" description="Helical" evidence="1">
    <location>
        <begin position="73"/>
        <end position="93"/>
    </location>
</feature>
<feature type="transmembrane region" description="Helical" evidence="1">
    <location>
        <begin position="44"/>
        <end position="61"/>
    </location>
</feature>
<keyword evidence="1" id="KW-1133">Transmembrane helix</keyword>
<evidence type="ECO:0000313" key="2">
    <source>
        <dbReference type="EMBL" id="MBD5771841.1"/>
    </source>
</evidence>
<protein>
    <submittedName>
        <fullName evidence="2">DUF1499 domain-containing protein</fullName>
    </submittedName>
</protein>
<dbReference type="RefSeq" id="WP_191595234.1">
    <property type="nucleotide sequence ID" value="NZ_JACYFC010000004.1"/>
</dbReference>
<reference evidence="2 3" key="1">
    <citation type="submission" date="2020-09" db="EMBL/GenBank/DDBJ databases">
        <title>Marinomonas sp. nov., isolated from the cysticercosis algae of Qingdao, China.</title>
        <authorList>
            <person name="Sun X."/>
        </authorList>
    </citation>
    <scope>NUCLEOTIDE SEQUENCE [LARGE SCALE GENOMIC DNA]</scope>
    <source>
        <strain evidence="2 3">SM2066</strain>
    </source>
</reference>
<gene>
    <name evidence="2" type="ORF">IF202_12370</name>
</gene>
<evidence type="ECO:0000256" key="1">
    <source>
        <dbReference type="SAM" id="Phobius"/>
    </source>
</evidence>
<keyword evidence="1" id="KW-0472">Membrane</keyword>
<evidence type="ECO:0000313" key="3">
    <source>
        <dbReference type="Proteomes" id="UP000604161"/>
    </source>
</evidence>
<keyword evidence="1" id="KW-0812">Transmembrane</keyword>
<dbReference type="EMBL" id="JACYFC010000004">
    <property type="protein sequence ID" value="MBD5771841.1"/>
    <property type="molecule type" value="Genomic_DNA"/>
</dbReference>
<organism evidence="2 3">
    <name type="scientific">Marinomonas colpomeniae</name>
    <dbReference type="NCBI Taxonomy" id="2774408"/>
    <lineage>
        <taxon>Bacteria</taxon>
        <taxon>Pseudomonadati</taxon>
        <taxon>Pseudomonadota</taxon>
        <taxon>Gammaproteobacteria</taxon>
        <taxon>Oceanospirillales</taxon>
        <taxon>Oceanospirillaceae</taxon>
        <taxon>Marinomonas</taxon>
    </lineage>
</organism>
<dbReference type="InterPro" id="IPR010865">
    <property type="entry name" value="DUF1499"/>
</dbReference>
<dbReference type="Pfam" id="PF07386">
    <property type="entry name" value="DUF1499"/>
    <property type="match status" value="1"/>
</dbReference>
<proteinExistence type="predicted"/>
<comment type="caution">
    <text evidence="2">The sequence shown here is derived from an EMBL/GenBank/DDBJ whole genome shotgun (WGS) entry which is preliminary data.</text>
</comment>
<dbReference type="PROSITE" id="PS51257">
    <property type="entry name" value="PROKAR_LIPOPROTEIN"/>
    <property type="match status" value="1"/>
</dbReference>
<sequence>MSRYISPMLYILLMLVGCMAFISIAGVRIGIFEPLTGFSMLRKSVIASLILSLLAVCSLGICRKERNAASQRFFMLVLTVSLVYSSMWIAFYIQKAELPKINDITTDTYTPPAYMNVSFIRKSNENDVGYNRDFIPIQQKYYGDIKPFYTTEKKTVVYAAVTKIVEDRNWEVVADYTQVGVIEATARTPIFGFRDDVIIRVTKLEGDNVRVDMRSSSRTGNGDYGLNAERVSSFMKDLSKTLTVVPMPTINSAR</sequence>
<dbReference type="Proteomes" id="UP000604161">
    <property type="component" value="Unassembled WGS sequence"/>
</dbReference>
<feature type="transmembrane region" description="Helical" evidence="1">
    <location>
        <begin position="9"/>
        <end position="32"/>
    </location>
</feature>
<keyword evidence="3" id="KW-1185">Reference proteome</keyword>
<accession>A0ABR8P0M9</accession>